<evidence type="ECO:0000313" key="2">
    <source>
        <dbReference type="EMBL" id="QFG69552.1"/>
    </source>
</evidence>
<feature type="transmembrane region" description="Helical" evidence="1">
    <location>
        <begin position="116"/>
        <end position="134"/>
    </location>
</feature>
<evidence type="ECO:0000313" key="3">
    <source>
        <dbReference type="Proteomes" id="UP000326546"/>
    </source>
</evidence>
<feature type="transmembrane region" description="Helical" evidence="1">
    <location>
        <begin position="83"/>
        <end position="104"/>
    </location>
</feature>
<sequence>MPHATRHRVQLTLEVLAVALTLGIAAAASPVLLAVGLAACASVIAWGWAGALALPTPRGTFGVLALGGLALLAAVVGRDASPWLGWLPAAAALSMIAAFLHQLLRRDGRPRVVESVSAVVLALAVVGTGVLLVPASRTDLGIALVVGALAAAAASALTDLLGSLPAARPWLTPVALLAGAGAASAAAWLLGAPVLVWVLVGVASAALSHAARAVLGHLPTMAHPRPRLVAAIASVLAVGLVPYLVALTFVPGALPG</sequence>
<dbReference type="EMBL" id="CP044427">
    <property type="protein sequence ID" value="QFG69552.1"/>
    <property type="molecule type" value="Genomic_DNA"/>
</dbReference>
<protein>
    <submittedName>
        <fullName evidence="2">Uncharacterized protein</fullName>
    </submittedName>
</protein>
<dbReference type="KEGG" id="serw:FY030_13310"/>
<feature type="transmembrane region" description="Helical" evidence="1">
    <location>
        <begin position="12"/>
        <end position="28"/>
    </location>
</feature>
<dbReference type="Proteomes" id="UP000326546">
    <property type="component" value="Chromosome"/>
</dbReference>
<accession>A0A5J6V968</accession>
<dbReference type="RefSeq" id="WP_158061961.1">
    <property type="nucleotide sequence ID" value="NZ_CP044427.1"/>
</dbReference>
<proteinExistence type="predicted"/>
<reference evidence="2 3" key="1">
    <citation type="submission" date="2019-09" db="EMBL/GenBank/DDBJ databases">
        <title>Serinicoccus pratensis sp. nov., isolated from meadow soil.</title>
        <authorList>
            <person name="Zhang W."/>
        </authorList>
    </citation>
    <scope>NUCLEOTIDE SEQUENCE [LARGE SCALE GENOMIC DNA]</scope>
    <source>
        <strain evidence="2 3">W204</strain>
    </source>
</reference>
<organism evidence="2 3">
    <name type="scientific">Ornithinimicrobium pratense</name>
    <dbReference type="NCBI Taxonomy" id="2593973"/>
    <lineage>
        <taxon>Bacteria</taxon>
        <taxon>Bacillati</taxon>
        <taxon>Actinomycetota</taxon>
        <taxon>Actinomycetes</taxon>
        <taxon>Micrococcales</taxon>
        <taxon>Ornithinimicrobiaceae</taxon>
        <taxon>Ornithinimicrobium</taxon>
    </lineage>
</organism>
<dbReference type="OrthoDB" id="5150000at2"/>
<feature type="transmembrane region" description="Helical" evidence="1">
    <location>
        <begin position="227"/>
        <end position="250"/>
    </location>
</feature>
<gene>
    <name evidence="2" type="ORF">FY030_13310</name>
</gene>
<dbReference type="AlphaFoldDB" id="A0A5J6V968"/>
<feature type="transmembrane region" description="Helical" evidence="1">
    <location>
        <begin position="140"/>
        <end position="158"/>
    </location>
</feature>
<evidence type="ECO:0000256" key="1">
    <source>
        <dbReference type="SAM" id="Phobius"/>
    </source>
</evidence>
<name>A0A5J6V968_9MICO</name>
<keyword evidence="1" id="KW-0472">Membrane</keyword>
<keyword evidence="1" id="KW-0812">Transmembrane</keyword>
<feature type="transmembrane region" description="Helical" evidence="1">
    <location>
        <begin position="196"/>
        <end position="215"/>
    </location>
</feature>
<feature type="transmembrane region" description="Helical" evidence="1">
    <location>
        <begin position="61"/>
        <end position="77"/>
    </location>
</feature>
<keyword evidence="3" id="KW-1185">Reference proteome</keyword>
<keyword evidence="1" id="KW-1133">Transmembrane helix</keyword>